<dbReference type="Gramene" id="RZC61635">
    <property type="protein sequence ID" value="RZC61635"/>
    <property type="gene ID" value="C5167_023416"/>
</dbReference>
<proteinExistence type="predicted"/>
<dbReference type="EMBL" id="CM010719">
    <property type="protein sequence ID" value="RZC61635.1"/>
    <property type="molecule type" value="Genomic_DNA"/>
</dbReference>
<gene>
    <name evidence="1" type="ORF">C5167_023416</name>
</gene>
<reference evidence="1 2" key="1">
    <citation type="journal article" date="2018" name="Science">
        <title>The opium poppy genome and morphinan production.</title>
        <authorList>
            <person name="Guo L."/>
            <person name="Winzer T."/>
            <person name="Yang X."/>
            <person name="Li Y."/>
            <person name="Ning Z."/>
            <person name="He Z."/>
            <person name="Teodor R."/>
            <person name="Lu Y."/>
            <person name="Bowser T.A."/>
            <person name="Graham I.A."/>
            <person name="Ye K."/>
        </authorList>
    </citation>
    <scope>NUCLEOTIDE SEQUENCE [LARGE SCALE GENOMIC DNA]</scope>
    <source>
        <strain evidence="2">cv. HN1</strain>
        <tissue evidence="1">Leaves</tissue>
    </source>
</reference>
<evidence type="ECO:0000313" key="2">
    <source>
        <dbReference type="Proteomes" id="UP000316621"/>
    </source>
</evidence>
<keyword evidence="2" id="KW-1185">Reference proteome</keyword>
<sequence>MEGDMCIDKIGFSGVKAKPLKQPKAK</sequence>
<accession>A0A4Y7JPN2</accession>
<name>A0A4Y7JPN2_PAPSO</name>
<evidence type="ECO:0000313" key="1">
    <source>
        <dbReference type="EMBL" id="RZC61635.1"/>
    </source>
</evidence>
<organism evidence="1 2">
    <name type="scientific">Papaver somniferum</name>
    <name type="common">Opium poppy</name>
    <dbReference type="NCBI Taxonomy" id="3469"/>
    <lineage>
        <taxon>Eukaryota</taxon>
        <taxon>Viridiplantae</taxon>
        <taxon>Streptophyta</taxon>
        <taxon>Embryophyta</taxon>
        <taxon>Tracheophyta</taxon>
        <taxon>Spermatophyta</taxon>
        <taxon>Magnoliopsida</taxon>
        <taxon>Ranunculales</taxon>
        <taxon>Papaveraceae</taxon>
        <taxon>Papaveroideae</taxon>
        <taxon>Papaver</taxon>
    </lineage>
</organism>
<dbReference type="AlphaFoldDB" id="A0A4Y7JPN2"/>
<dbReference type="Proteomes" id="UP000316621">
    <property type="component" value="Chromosome 5"/>
</dbReference>
<protein>
    <submittedName>
        <fullName evidence="1">Uncharacterized protein</fullName>
    </submittedName>
</protein>